<gene>
    <name evidence="2" type="ORF">O1V66_06655</name>
</gene>
<accession>A0ABY7HSB1</accession>
<evidence type="ECO:0000256" key="1">
    <source>
        <dbReference type="SAM" id="SignalP"/>
    </source>
</evidence>
<reference evidence="2" key="1">
    <citation type="submission" date="2022-12" db="EMBL/GenBank/DDBJ databases">
        <title>Complete genome sequence of an Australian strain of Rouxiella badensis DAR84756 and resolution of the R. badensis DSM100043 and R. chamberiensis DSM28324 genomes.</title>
        <authorList>
            <person name="Paul S."/>
            <person name="Anderson P.J."/>
            <person name="Maynard G."/>
            <person name="Dyall-Smith M."/>
            <person name="Kudinha T."/>
        </authorList>
    </citation>
    <scope>NUCLEOTIDE SEQUENCE</scope>
    <source>
        <strain evidence="2">DSM 28324</strain>
    </source>
</reference>
<dbReference type="EMBL" id="CP114058">
    <property type="protein sequence ID" value="WAT02301.1"/>
    <property type="molecule type" value="Genomic_DNA"/>
</dbReference>
<name>A0ABY7HSB1_9GAMM</name>
<evidence type="ECO:0000313" key="3">
    <source>
        <dbReference type="Proteomes" id="UP001164712"/>
    </source>
</evidence>
<evidence type="ECO:0000313" key="2">
    <source>
        <dbReference type="EMBL" id="WAT02301.1"/>
    </source>
</evidence>
<keyword evidence="3" id="KW-1185">Reference proteome</keyword>
<sequence>MKAFKSTVLAIAASGFLLASGAQAANNLLGSLTDAANQQLGGGTAANTGAANTTNTNSLSQLTTLLNGSNNNLAANSSTNAAGVLEYCVKNNVLSSTSTTSVKDKLMSKLGLQDSTTAAQKTDYQDGLNGLLHTGNGQNIDLSTLGTGGFNQIKEKVKTKACNVVLKQAKSFL</sequence>
<dbReference type="RefSeq" id="WP_045047923.1">
    <property type="nucleotide sequence ID" value="NZ_CP114058.1"/>
</dbReference>
<dbReference type="Pfam" id="PF10696">
    <property type="entry name" value="DUF2501"/>
    <property type="match status" value="1"/>
</dbReference>
<dbReference type="Proteomes" id="UP001164712">
    <property type="component" value="Chromosome"/>
</dbReference>
<organism evidence="2 3">
    <name type="scientific">Rouxiella chamberiensis</name>
    <dbReference type="NCBI Taxonomy" id="1513468"/>
    <lineage>
        <taxon>Bacteria</taxon>
        <taxon>Pseudomonadati</taxon>
        <taxon>Pseudomonadota</taxon>
        <taxon>Gammaproteobacteria</taxon>
        <taxon>Enterobacterales</taxon>
        <taxon>Yersiniaceae</taxon>
        <taxon>Rouxiella</taxon>
    </lineage>
</organism>
<feature type="chain" id="PRO_5045347268" evidence="1">
    <location>
        <begin position="25"/>
        <end position="173"/>
    </location>
</feature>
<feature type="signal peptide" evidence="1">
    <location>
        <begin position="1"/>
        <end position="24"/>
    </location>
</feature>
<dbReference type="InterPro" id="IPR019637">
    <property type="entry name" value="DUF2501"/>
</dbReference>
<proteinExistence type="predicted"/>
<keyword evidence="1" id="KW-0732">Signal</keyword>
<protein>
    <submittedName>
        <fullName evidence="2">DUF2501 domain-containing protein</fullName>
    </submittedName>
</protein>